<dbReference type="OrthoDB" id="2959485at2"/>
<feature type="transmembrane region" description="Helical" evidence="1">
    <location>
        <begin position="139"/>
        <end position="161"/>
    </location>
</feature>
<accession>A0A229NUW3</accession>
<sequence length="258" mass="29020">MLFFALARASYSRNLQYRASHLLHNIASALFGFIYLSIWTGIGQGRDLGSYGMAGLISYVALNQCLLWVTAFTNYGLGLPQLVRTGGIAIELARPVHLFYNMMSREWGNIGYQFLYKSVPIYLLYLVVIPLRLPHSISTAFAFLAALVCAAYLSLCVQYLIGAVSLWTTESQWLHWLNHAMLTLFSGFLIPIEWLPGWLGWFSRWSFYPYLQYIPTRIYLGMDGISSLLPSLAWCAGLTLLCLAATALMRTKTEVQGG</sequence>
<gene>
    <name evidence="2" type="ORF">CGZ75_21030</name>
</gene>
<dbReference type="PANTHER" id="PTHR36832">
    <property type="entry name" value="SLR1174 PROTEIN-RELATED"/>
    <property type="match status" value="1"/>
</dbReference>
<dbReference type="EMBL" id="NMUQ01000003">
    <property type="protein sequence ID" value="OXM13525.1"/>
    <property type="molecule type" value="Genomic_DNA"/>
</dbReference>
<protein>
    <recommendedName>
        <fullName evidence="4">ABC transporter permease</fullName>
    </recommendedName>
</protein>
<feature type="transmembrane region" description="Helical" evidence="1">
    <location>
        <begin position="22"/>
        <end position="42"/>
    </location>
</feature>
<reference evidence="2 3" key="1">
    <citation type="submission" date="2017-07" db="EMBL/GenBank/DDBJ databases">
        <title>Paenibacillus herberti R33 genome sequencing and assembly.</title>
        <authorList>
            <person name="Su W."/>
        </authorList>
    </citation>
    <scope>NUCLEOTIDE SEQUENCE [LARGE SCALE GENOMIC DNA]</scope>
    <source>
        <strain evidence="2 3">R33</strain>
    </source>
</reference>
<evidence type="ECO:0000313" key="2">
    <source>
        <dbReference type="EMBL" id="OXM13525.1"/>
    </source>
</evidence>
<dbReference type="Pfam" id="PF06182">
    <property type="entry name" value="ABC2_membrane_6"/>
    <property type="match status" value="1"/>
</dbReference>
<keyword evidence="1" id="KW-1133">Transmembrane helix</keyword>
<dbReference type="AlphaFoldDB" id="A0A229NUW3"/>
<keyword evidence="3" id="KW-1185">Reference proteome</keyword>
<dbReference type="Proteomes" id="UP000215145">
    <property type="component" value="Unassembled WGS sequence"/>
</dbReference>
<keyword evidence="1" id="KW-0812">Transmembrane</keyword>
<feature type="transmembrane region" description="Helical" evidence="1">
    <location>
        <begin position="54"/>
        <end position="76"/>
    </location>
</feature>
<organism evidence="2 3">
    <name type="scientific">Paenibacillus herberti</name>
    <dbReference type="NCBI Taxonomy" id="1619309"/>
    <lineage>
        <taxon>Bacteria</taxon>
        <taxon>Bacillati</taxon>
        <taxon>Bacillota</taxon>
        <taxon>Bacilli</taxon>
        <taxon>Bacillales</taxon>
        <taxon>Paenibacillaceae</taxon>
        <taxon>Paenibacillus</taxon>
    </lineage>
</organism>
<dbReference type="RefSeq" id="WP_089526230.1">
    <property type="nucleotide sequence ID" value="NZ_NMUQ01000003.1"/>
</dbReference>
<feature type="transmembrane region" description="Helical" evidence="1">
    <location>
        <begin position="231"/>
        <end position="249"/>
    </location>
</feature>
<dbReference type="InterPro" id="IPR010390">
    <property type="entry name" value="ABC-2_transporter-like"/>
</dbReference>
<evidence type="ECO:0000256" key="1">
    <source>
        <dbReference type="SAM" id="Phobius"/>
    </source>
</evidence>
<feature type="transmembrane region" description="Helical" evidence="1">
    <location>
        <begin position="114"/>
        <end position="133"/>
    </location>
</feature>
<name>A0A229NUW3_9BACL</name>
<keyword evidence="1" id="KW-0472">Membrane</keyword>
<evidence type="ECO:0008006" key="4">
    <source>
        <dbReference type="Google" id="ProtNLM"/>
    </source>
</evidence>
<evidence type="ECO:0000313" key="3">
    <source>
        <dbReference type="Proteomes" id="UP000215145"/>
    </source>
</evidence>
<feature type="transmembrane region" description="Helical" evidence="1">
    <location>
        <begin position="173"/>
        <end position="192"/>
    </location>
</feature>
<dbReference type="PANTHER" id="PTHR36832:SF2">
    <property type="entry name" value="INTEGRAL MEMBRANE PROTEIN"/>
    <property type="match status" value="1"/>
</dbReference>
<comment type="caution">
    <text evidence="2">The sequence shown here is derived from an EMBL/GenBank/DDBJ whole genome shotgun (WGS) entry which is preliminary data.</text>
</comment>
<proteinExistence type="predicted"/>